<sequence>MMDPRRIDTADNQANEQLALTALSAMPTFGAFQPMDFQRMLELMQEPVHHIDHVIGKEAMRKICKQLLTQNIALQTTVRNLQIEVQNSSQDFESAMDQLDKAIGKHTDFAGLEDLMMKEAAEQDTNAAQGQLDLGPEEASNAVAASGV</sequence>
<dbReference type="Proteomes" id="UP000595272">
    <property type="component" value="Segment"/>
</dbReference>
<proteinExistence type="predicted"/>
<evidence type="ECO:0000313" key="1">
    <source>
        <dbReference type="EMBL" id="QQM18235.1"/>
    </source>
</evidence>
<keyword evidence="2" id="KW-1185">Reference proteome</keyword>
<accession>A0A8B6Q880</accession>
<name>A0A8B6Q880_9CAUD</name>
<gene>
    <name evidence="1" type="ORF">CPT_Salva_071</name>
</gene>
<reference evidence="1 2" key="1">
    <citation type="submission" date="2020-12" db="EMBL/GenBank/DDBJ databases">
        <title>Complete genome sequence of Stenotrophomonas maltophilia phage Salva.</title>
        <authorList>
            <person name="Jefferson B."/>
            <person name="Yao G."/>
            <person name="Clark J."/>
            <person name="Le T."/>
            <person name="Young R."/>
            <person name="Gonzalez C."/>
            <person name="Liu M."/>
        </authorList>
    </citation>
    <scope>NUCLEOTIDE SEQUENCE [LARGE SCALE GENOMIC DNA]</scope>
</reference>
<protein>
    <submittedName>
        <fullName evidence="1">Uncharacterized protein</fullName>
    </submittedName>
</protein>
<dbReference type="EMBL" id="MW393850">
    <property type="protein sequence ID" value="QQM18235.1"/>
    <property type="molecule type" value="Genomic_DNA"/>
</dbReference>
<evidence type="ECO:0000313" key="2">
    <source>
        <dbReference type="Proteomes" id="UP000595272"/>
    </source>
</evidence>
<organism evidence="1 2">
    <name type="scientific">Stenotrophomonas phage Salva</name>
    <dbReference type="NCBI Taxonomy" id="2801524"/>
    <lineage>
        <taxon>Viruses</taxon>
        <taxon>Duplodnaviria</taxon>
        <taxon>Heunggongvirae</taxon>
        <taxon>Uroviricota</taxon>
        <taxon>Caudoviricetes</taxon>
        <taxon>Beaumontvirinae</taxon>
        <taxon>Salvavirus</taxon>
        <taxon>Salvavirus salva</taxon>
    </lineage>
</organism>